<dbReference type="KEGG" id="ccos:Pan44_38480"/>
<gene>
    <name evidence="4" type="ORF">Pan44_38480</name>
</gene>
<feature type="domain" description="Type VI secretion system component TssM1 N-terminal" evidence="3">
    <location>
        <begin position="306"/>
        <end position="501"/>
    </location>
</feature>
<keyword evidence="2" id="KW-0812">Transmembrane</keyword>
<feature type="compositionally biased region" description="Polar residues" evidence="1">
    <location>
        <begin position="206"/>
        <end position="216"/>
    </location>
</feature>
<dbReference type="InParanoid" id="A0A517SI49"/>
<feature type="transmembrane region" description="Helical" evidence="2">
    <location>
        <begin position="43"/>
        <end position="63"/>
    </location>
</feature>
<protein>
    <recommendedName>
        <fullName evidence="3">Type VI secretion system component TssM1 N-terminal domain-containing protein</fullName>
    </recommendedName>
</protein>
<dbReference type="Pfam" id="PF14331">
    <property type="entry name" value="IcmF-related_N"/>
    <property type="match status" value="1"/>
</dbReference>
<keyword evidence="5" id="KW-1185">Reference proteome</keyword>
<evidence type="ECO:0000313" key="4">
    <source>
        <dbReference type="EMBL" id="QDT55800.1"/>
    </source>
</evidence>
<feature type="transmembrane region" description="Helical" evidence="2">
    <location>
        <begin position="83"/>
        <end position="107"/>
    </location>
</feature>
<sequence>MSLMRLMSFSRTLNAAHNVVRGMLRWLGLIFGIIPRGGRVSPALYRGIHYAIIIAVTVVLAIYSPRLVPESRVPISNWFVQRFYVAIQFLLFYLFVRLLIAAIQLLLAKDVSEFEDIDRAWEAGLDALAREGFDLHWLPVFLVAGTTPQQRKSLFESTRMQWKVTPSDDPAAAALSFYACDEAVFICLDDVGAMSRQLSKPAISRAVQTGSTTSDYGPQATLRPGAIQAAAQQTRRPEQLQTGDKTLAPGAIQQAAAGATMSPPRAARFGETIRPGEVASAVASTAVRPVPLEKLSQEELRLARRRVSHFCSRLTADRSPYCPVNGLLYVLPIRWTQSQSHEPLFASAAEDVQTLHLQLHQQFPVVCLHAGLEDLTGLTQFIERGRELDSRFKDSRAGSRFPAGLRVDDKSTDWVVDRGITWFRDWVYAEFAKQLANPTNRQLYQFLCTLTERRARLSRELRTVMGELRLSQPVRLSGYYFAATGDEAARQGFVHGVMQRLMSEQNDVAWSQEWRSRNRRAAAVTFCLLVVTLAVLAGDAYLGWRIWQHAASAMRG</sequence>
<keyword evidence="2" id="KW-1133">Transmembrane helix</keyword>
<dbReference type="OrthoDB" id="275567at2"/>
<feature type="transmembrane region" description="Helical" evidence="2">
    <location>
        <begin position="521"/>
        <end position="544"/>
    </location>
</feature>
<evidence type="ECO:0000256" key="1">
    <source>
        <dbReference type="SAM" id="MobiDB-lite"/>
    </source>
</evidence>
<dbReference type="EMBL" id="CP036271">
    <property type="protein sequence ID" value="QDT55800.1"/>
    <property type="molecule type" value="Genomic_DNA"/>
</dbReference>
<proteinExistence type="predicted"/>
<name>A0A517SI49_9PLAN</name>
<feature type="region of interest" description="Disordered" evidence="1">
    <location>
        <begin position="202"/>
        <end position="221"/>
    </location>
</feature>
<dbReference type="AlphaFoldDB" id="A0A517SI49"/>
<dbReference type="InterPro" id="IPR025743">
    <property type="entry name" value="TssM1_N"/>
</dbReference>
<evidence type="ECO:0000256" key="2">
    <source>
        <dbReference type="SAM" id="Phobius"/>
    </source>
</evidence>
<accession>A0A517SI49</accession>
<reference evidence="4 5" key="1">
    <citation type="submission" date="2019-02" db="EMBL/GenBank/DDBJ databases">
        <title>Deep-cultivation of Planctomycetes and their phenomic and genomic characterization uncovers novel biology.</title>
        <authorList>
            <person name="Wiegand S."/>
            <person name="Jogler M."/>
            <person name="Boedeker C."/>
            <person name="Pinto D."/>
            <person name="Vollmers J."/>
            <person name="Rivas-Marin E."/>
            <person name="Kohn T."/>
            <person name="Peeters S.H."/>
            <person name="Heuer A."/>
            <person name="Rast P."/>
            <person name="Oberbeckmann S."/>
            <person name="Bunk B."/>
            <person name="Jeske O."/>
            <person name="Meyerdierks A."/>
            <person name="Storesund J.E."/>
            <person name="Kallscheuer N."/>
            <person name="Luecker S."/>
            <person name="Lage O.M."/>
            <person name="Pohl T."/>
            <person name="Merkel B.J."/>
            <person name="Hornburger P."/>
            <person name="Mueller R.-W."/>
            <person name="Bruemmer F."/>
            <person name="Labrenz M."/>
            <person name="Spormann A.M."/>
            <person name="Op den Camp H."/>
            <person name="Overmann J."/>
            <person name="Amann R."/>
            <person name="Jetten M.S.M."/>
            <person name="Mascher T."/>
            <person name="Medema M.H."/>
            <person name="Devos D.P."/>
            <person name="Kaster A.-K."/>
            <person name="Ovreas L."/>
            <person name="Rohde M."/>
            <person name="Galperin M.Y."/>
            <person name="Jogler C."/>
        </authorList>
    </citation>
    <scope>NUCLEOTIDE SEQUENCE [LARGE SCALE GENOMIC DNA]</scope>
    <source>
        <strain evidence="4 5">Pan44</strain>
    </source>
</reference>
<keyword evidence="2" id="KW-0472">Membrane</keyword>
<evidence type="ECO:0000313" key="5">
    <source>
        <dbReference type="Proteomes" id="UP000315700"/>
    </source>
</evidence>
<dbReference type="Proteomes" id="UP000315700">
    <property type="component" value="Chromosome"/>
</dbReference>
<evidence type="ECO:0000259" key="3">
    <source>
        <dbReference type="Pfam" id="PF14331"/>
    </source>
</evidence>
<organism evidence="4 5">
    <name type="scientific">Caulifigura coniformis</name>
    <dbReference type="NCBI Taxonomy" id="2527983"/>
    <lineage>
        <taxon>Bacteria</taxon>
        <taxon>Pseudomonadati</taxon>
        <taxon>Planctomycetota</taxon>
        <taxon>Planctomycetia</taxon>
        <taxon>Planctomycetales</taxon>
        <taxon>Planctomycetaceae</taxon>
        <taxon>Caulifigura</taxon>
    </lineage>
</organism>